<feature type="chain" id="PRO_5038795463" description="Solute-binding protein family 5 domain-containing protein" evidence="1">
    <location>
        <begin position="29"/>
        <end position="520"/>
    </location>
</feature>
<feature type="domain" description="Solute-binding protein family 5" evidence="2">
    <location>
        <begin position="103"/>
        <end position="431"/>
    </location>
</feature>
<proteinExistence type="predicted"/>
<gene>
    <name evidence="3" type="ORF">D4A47_02060</name>
</gene>
<dbReference type="PANTHER" id="PTHR30290">
    <property type="entry name" value="PERIPLASMIC BINDING COMPONENT OF ABC TRANSPORTER"/>
    <property type="match status" value="1"/>
</dbReference>
<evidence type="ECO:0000259" key="2">
    <source>
        <dbReference type="Pfam" id="PF00496"/>
    </source>
</evidence>
<dbReference type="Pfam" id="PF00496">
    <property type="entry name" value="SBP_bac_5"/>
    <property type="match status" value="1"/>
</dbReference>
<evidence type="ECO:0000313" key="4">
    <source>
        <dbReference type="Proteomes" id="UP000276301"/>
    </source>
</evidence>
<comment type="caution">
    <text evidence="3">The sequence shown here is derived from an EMBL/GenBank/DDBJ whole genome shotgun (WGS) entry which is preliminary data.</text>
</comment>
<reference evidence="3 4" key="1">
    <citation type="submission" date="2018-10" db="EMBL/GenBank/DDBJ databases">
        <title>Anaerotruncus faecis sp. nov., isolated from human feces.</title>
        <authorList>
            <person name="Wang Y.-J."/>
        </authorList>
    </citation>
    <scope>NUCLEOTIDE SEQUENCE [LARGE SCALE GENOMIC DNA]</scope>
    <source>
        <strain evidence="3 4">22A2-44</strain>
    </source>
</reference>
<dbReference type="InterPro" id="IPR030678">
    <property type="entry name" value="Peptide/Ni-bd"/>
</dbReference>
<sequence>MAWECGMKKRFYALLAALAVLLGGCAPVDLSDQQQVDITGQLQESAPSATEAEESAAPVEGEVRVAYDPSDSLNPYTMTSQLNRQLVPLLYDSLTRPDKTWRPENQLAREITQTDGKQYVVKLRGDALFWDGTRLDGKDVIYSFTTAVASDSNWKQMLQDVSGCSVNSDGDVVFRLYSADADFPALLSFPIIKEGTAGEDFPVGVSKYYVSGTWRQGVVLEQNPLYWQEAGSIKKVLLVGVSDPGALGFSLRTGDVDLVYSDLSDPELSNLSAQSAPVSLNNLVYIGINGSRGLLAEPAFRQALSLAVNRDELVQKAYVSRARATMYPLNPDFYRMESIELSAPRDLTRAGELLDELGLRQKDDDGWRLRYGAPVTLRLLVNSENAARTAAAALIAEQLARLGIRVEVVSQSFSQYQSSLAGYNYDLYIGETRLMDNMDFSLLLNGGALGYAAPYSEYLSDLARAYRATGTSVGTLCEAFSAQTPFIPLVFRQGAVSFERAFQAEILATEQDIFYNIMEW</sequence>
<dbReference type="GO" id="GO:0042597">
    <property type="term" value="C:periplasmic space"/>
    <property type="evidence" value="ECO:0007669"/>
    <property type="project" value="UniProtKB-ARBA"/>
</dbReference>
<accession>A0A498CQI3</accession>
<evidence type="ECO:0000313" key="3">
    <source>
        <dbReference type="EMBL" id="RLL14788.1"/>
    </source>
</evidence>
<dbReference type="GO" id="GO:0043190">
    <property type="term" value="C:ATP-binding cassette (ABC) transporter complex"/>
    <property type="evidence" value="ECO:0007669"/>
    <property type="project" value="InterPro"/>
</dbReference>
<protein>
    <recommendedName>
        <fullName evidence="2">Solute-binding protein family 5 domain-containing protein</fullName>
    </recommendedName>
</protein>
<dbReference type="Gene3D" id="3.40.190.10">
    <property type="entry name" value="Periplasmic binding protein-like II"/>
    <property type="match status" value="1"/>
</dbReference>
<dbReference type="GO" id="GO:1904680">
    <property type="term" value="F:peptide transmembrane transporter activity"/>
    <property type="evidence" value="ECO:0007669"/>
    <property type="project" value="TreeGrafter"/>
</dbReference>
<dbReference type="PIRSF" id="PIRSF002741">
    <property type="entry name" value="MppA"/>
    <property type="match status" value="1"/>
</dbReference>
<dbReference type="Gene3D" id="3.10.105.10">
    <property type="entry name" value="Dipeptide-binding Protein, Domain 3"/>
    <property type="match status" value="1"/>
</dbReference>
<name>A0A498CQI3_9FIRM</name>
<dbReference type="AlphaFoldDB" id="A0A498CQI3"/>
<dbReference type="EMBL" id="RCHT01000001">
    <property type="protein sequence ID" value="RLL14788.1"/>
    <property type="molecule type" value="Genomic_DNA"/>
</dbReference>
<dbReference type="InterPro" id="IPR039424">
    <property type="entry name" value="SBP_5"/>
</dbReference>
<evidence type="ECO:0000256" key="1">
    <source>
        <dbReference type="SAM" id="SignalP"/>
    </source>
</evidence>
<keyword evidence="4" id="KW-1185">Reference proteome</keyword>
<dbReference type="GO" id="GO:0015833">
    <property type="term" value="P:peptide transport"/>
    <property type="evidence" value="ECO:0007669"/>
    <property type="project" value="TreeGrafter"/>
</dbReference>
<dbReference type="InterPro" id="IPR000914">
    <property type="entry name" value="SBP_5_dom"/>
</dbReference>
<feature type="signal peptide" evidence="1">
    <location>
        <begin position="1"/>
        <end position="28"/>
    </location>
</feature>
<dbReference type="Proteomes" id="UP000276301">
    <property type="component" value="Unassembled WGS sequence"/>
</dbReference>
<organism evidence="3 4">
    <name type="scientific">Anaerotruncus massiliensis</name>
    <name type="common">ex Liu et al. 2021</name>
    <dbReference type="NCBI Taxonomy" id="2321404"/>
    <lineage>
        <taxon>Bacteria</taxon>
        <taxon>Bacillati</taxon>
        <taxon>Bacillota</taxon>
        <taxon>Clostridia</taxon>
        <taxon>Eubacteriales</taxon>
        <taxon>Oscillospiraceae</taxon>
        <taxon>Anaerotruncus</taxon>
    </lineage>
</organism>
<dbReference type="SUPFAM" id="SSF53850">
    <property type="entry name" value="Periplasmic binding protein-like II"/>
    <property type="match status" value="1"/>
</dbReference>
<keyword evidence="1" id="KW-0732">Signal</keyword>